<keyword evidence="5" id="KW-1185">Reference proteome</keyword>
<evidence type="ECO:0000256" key="2">
    <source>
        <dbReference type="SAM" id="Phobius"/>
    </source>
</evidence>
<gene>
    <name evidence="4" type="ORF">PRZ48_012089</name>
</gene>
<keyword evidence="2" id="KW-0812">Transmembrane</keyword>
<accession>A0ABR0E3Y1</accession>
<feature type="chain" id="PRO_5045907914" description="Galactose oxidase" evidence="3">
    <location>
        <begin position="25"/>
        <end position="1088"/>
    </location>
</feature>
<feature type="compositionally biased region" description="Basic and acidic residues" evidence="1">
    <location>
        <begin position="590"/>
        <end position="602"/>
    </location>
</feature>
<feature type="compositionally biased region" description="Polar residues" evidence="1">
    <location>
        <begin position="708"/>
        <end position="719"/>
    </location>
</feature>
<feature type="compositionally biased region" description="Low complexity" evidence="1">
    <location>
        <begin position="781"/>
        <end position="791"/>
    </location>
</feature>
<evidence type="ECO:0000313" key="5">
    <source>
        <dbReference type="Proteomes" id="UP001305779"/>
    </source>
</evidence>
<feature type="region of interest" description="Disordered" evidence="1">
    <location>
        <begin position="640"/>
        <end position="748"/>
    </location>
</feature>
<dbReference type="InterPro" id="IPR011043">
    <property type="entry name" value="Gal_Oxase/kelch_b-propeller"/>
</dbReference>
<keyword evidence="2" id="KW-0472">Membrane</keyword>
<sequence>MVILMPPPPLPWSLLALCTSIVLADPFPYNPTRALRAPNSSFVYLFQPSSSGVNQGILRTIDIDNGFQTNNLPLTTIAGSLPFLKDESLVPYTPMIDQWGNITVLAGSCDGDGKDTALWRFAPEGSSAAGNGSWIQYDTSDRDIPAGSNLTGTNFLASGVAFSGSVSQDDQDWGFYLFGGMCPFSSDTTATNWVNDSAYSNEMLQFARPSGGEWKFEIDSIASRGPPVAEAGFTMTGLTPTFSMNASGGPQSQQQDFLLLGGHTQQAFINMSNVALFSLPQESWAFVPVDQPSGGKTDLATRQAVTEVEPRSGHTAVLSEDGTSIIVLGGWVGDVTNPAQPQIAVLHLGSEYGGDEAEAWSWTVPSSTGSAVPPGAGIYGHGATMLDGGIMMVVGGYSITASSSRFVRRQQTSVDGVFLYNTTSHAWIESYSPPAPSANADSQSSGPLSKTSEQAGLGVGLGVGVAALVGVTCFYFWYTKRLRQQREDRERELLAHSSGGSFMQLEQPYGAHGDIDGRGGDPFGAHAEYDTPMEQADSTSLFLDVPSPNRGLRKGLQTRPYTYHQAPRYDERRLNHGSGNIHPILESADEDRSVRGDDDQVRESAAVHQLREIERVLTPDASSNERSLRDLQRQLKASSIPQKDPFADPEPHANPLGSNPVSPVAETVRRVPTAASRAYSPTRRPVHTEPDGSMNWMVVDDDEDAVTDPSSSSNGRASPTRTDDRTSSTLSEQSHRSHASSNSITRTMSTRTGALLSAALAARNAREGEQGPRSPGEERTSTMGTMSSSSGRKSPYYFDQHNRVSPTETRTPASGRYYAGKSQDSFTTAKSTFAQLQDEGQALLGGRPMADRDDPYQRAMAATTPQLDRNQSTRDYDAITNPPRRKQGWIGSLRRALTAVSNSDRSFSFTSNTGTERPYEDEPRTSSSSPTRTRKGAPIYPSTSNASASGPRRAVSDGSTLLRHKRGQSDWANDKPYRDDPDPGDWGEPFDEKAAENEWDVEGAVSKRDVQVMFTVPKARLRVVNADVERASLRSASEGAVSRQGSLRTKGSGLMRGESTRSRSDGGGEVGLVRVEEEKGGFSSGREV</sequence>
<feature type="region of interest" description="Disordered" evidence="1">
    <location>
        <begin position="1032"/>
        <end position="1088"/>
    </location>
</feature>
<protein>
    <recommendedName>
        <fullName evidence="6">Galactose oxidase</fullName>
    </recommendedName>
</protein>
<dbReference type="InterPro" id="IPR015915">
    <property type="entry name" value="Kelch-typ_b-propeller"/>
</dbReference>
<name>A0ABR0E3Y1_ZASCE</name>
<feature type="compositionally biased region" description="Basic and acidic residues" evidence="1">
    <location>
        <begin position="764"/>
        <end position="780"/>
    </location>
</feature>
<dbReference type="EMBL" id="JAXOVC010000010">
    <property type="protein sequence ID" value="KAK4496110.1"/>
    <property type="molecule type" value="Genomic_DNA"/>
</dbReference>
<feature type="compositionally biased region" description="Polar residues" evidence="1">
    <location>
        <begin position="803"/>
        <end position="812"/>
    </location>
</feature>
<reference evidence="4 5" key="1">
    <citation type="journal article" date="2023" name="G3 (Bethesda)">
        <title>A chromosome-level genome assembly of Zasmidium syzygii isolated from banana leaves.</title>
        <authorList>
            <person name="van Westerhoven A.C."/>
            <person name="Mehrabi R."/>
            <person name="Talebi R."/>
            <person name="Steentjes M.B.F."/>
            <person name="Corcolon B."/>
            <person name="Chong P.A."/>
            <person name="Kema G.H.J."/>
            <person name="Seidl M.F."/>
        </authorList>
    </citation>
    <scope>NUCLEOTIDE SEQUENCE [LARGE SCALE GENOMIC DNA]</scope>
    <source>
        <strain evidence="4 5">P124</strain>
    </source>
</reference>
<feature type="compositionally biased region" description="Basic and acidic residues" evidence="1">
    <location>
        <begin position="972"/>
        <end position="981"/>
    </location>
</feature>
<comment type="caution">
    <text evidence="4">The sequence shown here is derived from an EMBL/GenBank/DDBJ whole genome shotgun (WGS) entry which is preliminary data.</text>
</comment>
<dbReference type="SUPFAM" id="SSF50965">
    <property type="entry name" value="Galactose oxidase, central domain"/>
    <property type="match status" value="1"/>
</dbReference>
<feature type="signal peptide" evidence="3">
    <location>
        <begin position="1"/>
        <end position="24"/>
    </location>
</feature>
<keyword evidence="3" id="KW-0732">Signal</keyword>
<feature type="region of interest" description="Disordered" evidence="1">
    <location>
        <begin position="862"/>
        <end position="998"/>
    </location>
</feature>
<evidence type="ECO:0008006" key="6">
    <source>
        <dbReference type="Google" id="ProtNLM"/>
    </source>
</evidence>
<organism evidence="4 5">
    <name type="scientific">Zasmidium cellare</name>
    <name type="common">Wine cellar mold</name>
    <name type="synonym">Racodium cellare</name>
    <dbReference type="NCBI Taxonomy" id="395010"/>
    <lineage>
        <taxon>Eukaryota</taxon>
        <taxon>Fungi</taxon>
        <taxon>Dikarya</taxon>
        <taxon>Ascomycota</taxon>
        <taxon>Pezizomycotina</taxon>
        <taxon>Dothideomycetes</taxon>
        <taxon>Dothideomycetidae</taxon>
        <taxon>Mycosphaerellales</taxon>
        <taxon>Mycosphaerellaceae</taxon>
        <taxon>Zasmidium</taxon>
    </lineage>
</organism>
<dbReference type="Proteomes" id="UP001305779">
    <property type="component" value="Unassembled WGS sequence"/>
</dbReference>
<feature type="region of interest" description="Disordered" evidence="1">
    <location>
        <begin position="762"/>
        <end position="818"/>
    </location>
</feature>
<evidence type="ECO:0000313" key="4">
    <source>
        <dbReference type="EMBL" id="KAK4496110.1"/>
    </source>
</evidence>
<feature type="compositionally biased region" description="Polar residues" evidence="1">
    <location>
        <begin position="899"/>
        <end position="915"/>
    </location>
</feature>
<evidence type="ECO:0000256" key="3">
    <source>
        <dbReference type="SAM" id="SignalP"/>
    </source>
</evidence>
<dbReference type="Gene3D" id="2.120.10.80">
    <property type="entry name" value="Kelch-type beta propeller"/>
    <property type="match status" value="1"/>
</dbReference>
<feature type="compositionally biased region" description="Polar residues" evidence="1">
    <location>
        <begin position="739"/>
        <end position="748"/>
    </location>
</feature>
<feature type="region of interest" description="Disordered" evidence="1">
    <location>
        <begin position="571"/>
        <end position="607"/>
    </location>
</feature>
<feature type="transmembrane region" description="Helical" evidence="2">
    <location>
        <begin position="455"/>
        <end position="478"/>
    </location>
</feature>
<keyword evidence="2" id="KW-1133">Transmembrane helix</keyword>
<evidence type="ECO:0000256" key="1">
    <source>
        <dbReference type="SAM" id="MobiDB-lite"/>
    </source>
</evidence>
<proteinExistence type="predicted"/>
<feature type="compositionally biased region" description="Basic and acidic residues" evidence="1">
    <location>
        <begin position="1074"/>
        <end position="1088"/>
    </location>
</feature>